<dbReference type="SMART" id="SM00028">
    <property type="entry name" value="TPR"/>
    <property type="match status" value="4"/>
</dbReference>
<evidence type="ECO:0000256" key="4">
    <source>
        <dbReference type="ARBA" id="ARBA00022676"/>
    </source>
</evidence>
<organism evidence="10 11">
    <name type="scientific">Mesorhizobium denitrificans</name>
    <dbReference type="NCBI Taxonomy" id="2294114"/>
    <lineage>
        <taxon>Bacteria</taxon>
        <taxon>Pseudomonadati</taxon>
        <taxon>Pseudomonadota</taxon>
        <taxon>Alphaproteobacteria</taxon>
        <taxon>Hyphomicrobiales</taxon>
        <taxon>Phyllobacteriaceae</taxon>
        <taxon>Mesorhizobium</taxon>
    </lineage>
</organism>
<sequence length="634" mass="70746">MLDSSSQSMIERMYQEAIHAFGSRNYTHAESLLKRVVELVPRLPEGHHALGVCYYGQMALDQAARSIRTALSLKEDADFYLNLALVLQAAEDVQGAIDAYRSSLRLNPNSPKALGNLANILGRLKQHEEAIQLYQKAILADPNYVLARSNLAFSLAETGRAAEAIELYQSIGAWGDAQAAMRNNVMWDKLAHAESMYLRELFEKKPTHLASWSALLVNGITPDLERRAAFDCVGSTLNELNAPPLCTATRIELGGCRLRIGYLSSEFYNHATMHLLAGVLECHDPSNVDVRIFSYSPRHEDAFTERLRATKIPFTDISRMTDREAANEIHRQGIDILVDLKGHTQAVRLGITALRPAPIIVNWLGYPGSLGHPRLADYIIGDPTVTPLQDAPFYSERLALMPHCYQPNDHKRELPGEIKRVDIGLPDDALVLCNFNNAVKFNPRMMDLWCRVLKAVPNSVFWFLDQDPAIKRENLNRELRVRGIAPDRIFYSPFAPQSEHTTRMQLADLALDTFPYTSHTTASDTLWAGVPLVTLKGRTFASRVAASLLKTHGFHELVVETDEAYVQLAMELATNHERRNALRASIASARRSSPLFDANRFARDLEALYHAILTDYNLPPAARAATVAAPGLHA</sequence>
<evidence type="ECO:0000256" key="7">
    <source>
        <dbReference type="ARBA" id="ARBA00022803"/>
    </source>
</evidence>
<gene>
    <name evidence="10" type="ORF">DY251_17980</name>
</gene>
<evidence type="ECO:0000256" key="3">
    <source>
        <dbReference type="ARBA" id="ARBA00011970"/>
    </source>
</evidence>
<proteinExistence type="inferred from homology"/>
<feature type="repeat" description="TPR" evidence="8">
    <location>
        <begin position="77"/>
        <end position="110"/>
    </location>
</feature>
<evidence type="ECO:0000256" key="1">
    <source>
        <dbReference type="ARBA" id="ARBA00004922"/>
    </source>
</evidence>
<dbReference type="UniPathway" id="UPA00378"/>
<dbReference type="Pfam" id="PF13844">
    <property type="entry name" value="Glyco_transf_41"/>
    <property type="match status" value="2"/>
</dbReference>
<evidence type="ECO:0000256" key="5">
    <source>
        <dbReference type="ARBA" id="ARBA00022679"/>
    </source>
</evidence>
<keyword evidence="4" id="KW-0328">Glycosyltransferase</keyword>
<evidence type="ECO:0000256" key="2">
    <source>
        <dbReference type="ARBA" id="ARBA00005386"/>
    </source>
</evidence>
<feature type="repeat" description="TPR" evidence="8">
    <location>
        <begin position="111"/>
        <end position="144"/>
    </location>
</feature>
<dbReference type="InterPro" id="IPR037919">
    <property type="entry name" value="OGT"/>
</dbReference>
<comment type="caution">
    <text evidence="10">The sequence shown here is derived from an EMBL/GenBank/DDBJ whole genome shotgun (WGS) entry which is preliminary data.</text>
</comment>
<evidence type="ECO:0000259" key="9">
    <source>
        <dbReference type="Pfam" id="PF13844"/>
    </source>
</evidence>
<keyword evidence="6" id="KW-0677">Repeat</keyword>
<dbReference type="GO" id="GO:0006493">
    <property type="term" value="P:protein O-linked glycosylation"/>
    <property type="evidence" value="ECO:0007669"/>
    <property type="project" value="InterPro"/>
</dbReference>
<comment type="similarity">
    <text evidence="2">Belongs to the glycosyltransferase 41 family. O-GlcNAc transferase subfamily.</text>
</comment>
<dbReference type="EMBL" id="QURN01000016">
    <property type="protein sequence ID" value="RFC64853.1"/>
    <property type="molecule type" value="Genomic_DNA"/>
</dbReference>
<dbReference type="PROSITE" id="PS50005">
    <property type="entry name" value="TPR"/>
    <property type="match status" value="2"/>
</dbReference>
<dbReference type="AlphaFoldDB" id="A0A371X6L3"/>
<dbReference type="EC" id="2.4.1.255" evidence="3"/>
<dbReference type="SUPFAM" id="SSF48452">
    <property type="entry name" value="TPR-like"/>
    <property type="match status" value="1"/>
</dbReference>
<dbReference type="Pfam" id="PF13181">
    <property type="entry name" value="TPR_8"/>
    <property type="match status" value="1"/>
</dbReference>
<dbReference type="Proteomes" id="UP000262379">
    <property type="component" value="Unassembled WGS sequence"/>
</dbReference>
<dbReference type="InterPro" id="IPR019734">
    <property type="entry name" value="TPR_rpt"/>
</dbReference>
<evidence type="ECO:0000256" key="6">
    <source>
        <dbReference type="ARBA" id="ARBA00022737"/>
    </source>
</evidence>
<dbReference type="Pfam" id="PF00515">
    <property type="entry name" value="TPR_1"/>
    <property type="match status" value="1"/>
</dbReference>
<reference evidence="11" key="1">
    <citation type="submission" date="2018-08" db="EMBL/GenBank/DDBJ databases">
        <authorList>
            <person name="Im W.T."/>
        </authorList>
    </citation>
    <scope>NUCLEOTIDE SEQUENCE [LARGE SCALE GENOMIC DNA]</scope>
    <source>
        <strain evidence="11">LA-28</strain>
    </source>
</reference>
<dbReference type="PANTHER" id="PTHR44366">
    <property type="entry name" value="UDP-N-ACETYLGLUCOSAMINE--PEPTIDE N-ACETYLGLUCOSAMINYLTRANSFERASE 110 KDA SUBUNIT"/>
    <property type="match status" value="1"/>
</dbReference>
<comment type="pathway">
    <text evidence="1">Protein modification; protein glycosylation.</text>
</comment>
<name>A0A371X6L3_9HYPH</name>
<keyword evidence="5" id="KW-0808">Transferase</keyword>
<keyword evidence="11" id="KW-1185">Reference proteome</keyword>
<feature type="domain" description="O-GlcNAc transferase C-terminal" evidence="9">
    <location>
        <begin position="237"/>
        <end position="417"/>
    </location>
</feature>
<feature type="domain" description="O-GlcNAc transferase C-terminal" evidence="9">
    <location>
        <begin position="420"/>
        <end position="605"/>
    </location>
</feature>
<dbReference type="SUPFAM" id="SSF53756">
    <property type="entry name" value="UDP-Glycosyltransferase/glycogen phosphorylase"/>
    <property type="match status" value="1"/>
</dbReference>
<evidence type="ECO:0000313" key="11">
    <source>
        <dbReference type="Proteomes" id="UP000262379"/>
    </source>
</evidence>
<dbReference type="Gene3D" id="1.25.40.10">
    <property type="entry name" value="Tetratricopeptide repeat domain"/>
    <property type="match status" value="2"/>
</dbReference>
<dbReference type="Gene3D" id="3.40.50.11380">
    <property type="match status" value="1"/>
</dbReference>
<dbReference type="GO" id="GO:0097363">
    <property type="term" value="F:protein O-acetylglucosaminyltransferase activity"/>
    <property type="evidence" value="ECO:0007669"/>
    <property type="project" value="UniProtKB-EC"/>
</dbReference>
<dbReference type="PANTHER" id="PTHR44366:SF1">
    <property type="entry name" value="UDP-N-ACETYLGLUCOSAMINE--PEPTIDE N-ACETYLGLUCOSAMINYLTRANSFERASE 110 KDA SUBUNIT"/>
    <property type="match status" value="1"/>
</dbReference>
<evidence type="ECO:0000313" key="10">
    <source>
        <dbReference type="EMBL" id="RFC64853.1"/>
    </source>
</evidence>
<dbReference type="InterPro" id="IPR011990">
    <property type="entry name" value="TPR-like_helical_dom_sf"/>
</dbReference>
<keyword evidence="7 8" id="KW-0802">TPR repeat</keyword>
<accession>A0A371X6L3</accession>
<protein>
    <recommendedName>
        <fullName evidence="3">protein O-GlcNAc transferase</fullName>
        <ecNumber evidence="3">2.4.1.255</ecNumber>
    </recommendedName>
</protein>
<evidence type="ECO:0000256" key="8">
    <source>
        <dbReference type="PROSITE-ProRule" id="PRU00339"/>
    </source>
</evidence>
<dbReference type="InterPro" id="IPR029489">
    <property type="entry name" value="OGT/SEC/SPY_C"/>
</dbReference>
<dbReference type="Gene3D" id="3.40.50.2000">
    <property type="entry name" value="Glycogen Phosphorylase B"/>
    <property type="match status" value="1"/>
</dbReference>